<name>A0AA38ML16_9CUCU</name>
<keyword evidence="3" id="KW-1185">Reference proteome</keyword>
<dbReference type="AlphaFoldDB" id="A0AA38ML16"/>
<sequence>MERFYYYRSGIEVGPGLSTEARLDYQENVRLIFVSRIKVMRVSWVQILTGFYGLSHLVVVHSLNILLWPITKFLKGCLSVRFEHATAIFSSSSP</sequence>
<keyword evidence="1" id="KW-0812">Transmembrane</keyword>
<evidence type="ECO:0000256" key="1">
    <source>
        <dbReference type="SAM" id="Phobius"/>
    </source>
</evidence>
<dbReference type="EMBL" id="JALNTZ010000002">
    <property type="protein sequence ID" value="KAJ3660471.1"/>
    <property type="molecule type" value="Genomic_DNA"/>
</dbReference>
<reference evidence="2" key="1">
    <citation type="journal article" date="2023" name="G3 (Bethesda)">
        <title>Whole genome assemblies of Zophobas morio and Tenebrio molitor.</title>
        <authorList>
            <person name="Kaur S."/>
            <person name="Stinson S.A."/>
            <person name="diCenzo G.C."/>
        </authorList>
    </citation>
    <scope>NUCLEOTIDE SEQUENCE</scope>
    <source>
        <strain evidence="2">QUZm001</strain>
    </source>
</reference>
<accession>A0AA38ML16</accession>
<gene>
    <name evidence="2" type="ORF">Zmor_004919</name>
</gene>
<feature type="transmembrane region" description="Helical" evidence="1">
    <location>
        <begin position="44"/>
        <end position="68"/>
    </location>
</feature>
<evidence type="ECO:0000313" key="3">
    <source>
        <dbReference type="Proteomes" id="UP001168821"/>
    </source>
</evidence>
<protein>
    <submittedName>
        <fullName evidence="2">Uncharacterized protein</fullName>
    </submittedName>
</protein>
<proteinExistence type="predicted"/>
<keyword evidence="1" id="KW-0472">Membrane</keyword>
<dbReference type="Proteomes" id="UP001168821">
    <property type="component" value="Unassembled WGS sequence"/>
</dbReference>
<evidence type="ECO:0000313" key="2">
    <source>
        <dbReference type="EMBL" id="KAJ3660471.1"/>
    </source>
</evidence>
<keyword evidence="1" id="KW-1133">Transmembrane helix</keyword>
<comment type="caution">
    <text evidence="2">The sequence shown here is derived from an EMBL/GenBank/DDBJ whole genome shotgun (WGS) entry which is preliminary data.</text>
</comment>
<organism evidence="2 3">
    <name type="scientific">Zophobas morio</name>
    <dbReference type="NCBI Taxonomy" id="2755281"/>
    <lineage>
        <taxon>Eukaryota</taxon>
        <taxon>Metazoa</taxon>
        <taxon>Ecdysozoa</taxon>
        <taxon>Arthropoda</taxon>
        <taxon>Hexapoda</taxon>
        <taxon>Insecta</taxon>
        <taxon>Pterygota</taxon>
        <taxon>Neoptera</taxon>
        <taxon>Endopterygota</taxon>
        <taxon>Coleoptera</taxon>
        <taxon>Polyphaga</taxon>
        <taxon>Cucujiformia</taxon>
        <taxon>Tenebrionidae</taxon>
        <taxon>Zophobas</taxon>
    </lineage>
</organism>